<proteinExistence type="predicted"/>
<comment type="caution">
    <text evidence="6">The sequence shown here is derived from an EMBL/GenBank/DDBJ whole genome shotgun (WGS) entry which is preliminary data.</text>
</comment>
<dbReference type="InterPro" id="IPR050597">
    <property type="entry name" value="Cytochrome_c_Oxidase_Subunit"/>
</dbReference>
<keyword evidence="2 4" id="KW-0479">Metal-binding</keyword>
<feature type="domain" description="Cytochrome c" evidence="5">
    <location>
        <begin position="162"/>
        <end position="274"/>
    </location>
</feature>
<reference evidence="7" key="1">
    <citation type="journal article" date="2019" name="Int. J. Syst. Evol. Microbiol.">
        <title>Halobacteriovorax valvorus sp. nov., a novel prokaryotic predator isolated from coastal seawater of China.</title>
        <authorList>
            <person name="Chen M.-X."/>
        </authorList>
    </citation>
    <scope>NUCLEOTIDE SEQUENCE [LARGE SCALE GENOMIC DNA]</scope>
    <source>
        <strain evidence="7">BL9</strain>
    </source>
</reference>
<gene>
    <name evidence="6" type="ORF">DAY19_05745</name>
</gene>
<keyword evidence="3 4" id="KW-0408">Iron</keyword>
<feature type="domain" description="Cytochrome c" evidence="5">
    <location>
        <begin position="40"/>
        <end position="133"/>
    </location>
</feature>
<dbReference type="SUPFAM" id="SSF46626">
    <property type="entry name" value="Cytochrome c"/>
    <property type="match status" value="2"/>
</dbReference>
<protein>
    <submittedName>
        <fullName evidence="6">C-type cytochrome</fullName>
    </submittedName>
</protein>
<evidence type="ECO:0000313" key="6">
    <source>
        <dbReference type="EMBL" id="RZF23271.1"/>
    </source>
</evidence>
<dbReference type="InterPro" id="IPR009056">
    <property type="entry name" value="Cyt_c-like_dom"/>
</dbReference>
<evidence type="ECO:0000256" key="3">
    <source>
        <dbReference type="ARBA" id="ARBA00023004"/>
    </source>
</evidence>
<accession>A0ABY0IJY9</accession>
<dbReference type="PANTHER" id="PTHR33751:SF1">
    <property type="entry name" value="CBB3-TYPE CYTOCHROME C OXIDASE SUBUNIT FIXP"/>
    <property type="match status" value="1"/>
</dbReference>
<evidence type="ECO:0000313" key="7">
    <source>
        <dbReference type="Proteomes" id="UP000443582"/>
    </source>
</evidence>
<dbReference type="RefSeq" id="WP_114706217.1">
    <property type="nucleotide sequence ID" value="NZ_QDKL01000001.1"/>
</dbReference>
<sequence>MKKMALTLTAMFTILSLVSCQENHFKEDKVFAGGLYVKSEVLNRGKQIYTEYCMACHGVNGDGKGVAAKSMKVPPRDFTKGVFKFGLVPSGELPHDKHLYTILEKGLHGTAMLPWDLTKDQMFEVVQYIKTFAPDVWEGKDKKLGEQVILTKNPYGVAHLEAAIEEGKKVYHADAMCWSCHRAYVPKEELAELTGMGEDDFTELDYQVKLQETEWGFKSLPPEFTWNSIRSADTVEEIALRLAAGVGGTAMAAWKGTITDDQIWAVAHYVHYLKSLKNTDARKELMDRIKNQ</sequence>
<dbReference type="PROSITE" id="PS51007">
    <property type="entry name" value="CYTC"/>
    <property type="match status" value="2"/>
</dbReference>
<dbReference type="EMBL" id="QDKL01000001">
    <property type="protein sequence ID" value="RZF23271.1"/>
    <property type="molecule type" value="Genomic_DNA"/>
</dbReference>
<keyword evidence="1 4" id="KW-0349">Heme</keyword>
<evidence type="ECO:0000256" key="4">
    <source>
        <dbReference type="PROSITE-ProRule" id="PRU00433"/>
    </source>
</evidence>
<dbReference type="InterPro" id="IPR036909">
    <property type="entry name" value="Cyt_c-like_dom_sf"/>
</dbReference>
<dbReference type="Proteomes" id="UP000443582">
    <property type="component" value="Unassembled WGS sequence"/>
</dbReference>
<dbReference type="Pfam" id="PF13442">
    <property type="entry name" value="Cytochrome_CBB3"/>
    <property type="match status" value="1"/>
</dbReference>
<name>A0ABY0IJY9_9BACT</name>
<keyword evidence="7" id="KW-1185">Reference proteome</keyword>
<dbReference type="PANTHER" id="PTHR33751">
    <property type="entry name" value="CBB3-TYPE CYTOCHROME C OXIDASE SUBUNIT FIXP"/>
    <property type="match status" value="1"/>
</dbReference>
<evidence type="ECO:0000256" key="1">
    <source>
        <dbReference type="ARBA" id="ARBA00022617"/>
    </source>
</evidence>
<dbReference type="PROSITE" id="PS51257">
    <property type="entry name" value="PROKAR_LIPOPROTEIN"/>
    <property type="match status" value="1"/>
</dbReference>
<evidence type="ECO:0000259" key="5">
    <source>
        <dbReference type="PROSITE" id="PS51007"/>
    </source>
</evidence>
<dbReference type="Pfam" id="PF00034">
    <property type="entry name" value="Cytochrom_C"/>
    <property type="match status" value="1"/>
</dbReference>
<evidence type="ECO:0000256" key="2">
    <source>
        <dbReference type="ARBA" id="ARBA00022723"/>
    </source>
</evidence>
<dbReference type="Gene3D" id="1.10.760.10">
    <property type="entry name" value="Cytochrome c-like domain"/>
    <property type="match status" value="2"/>
</dbReference>
<organism evidence="6 7">
    <name type="scientific">Halobacteriovorax vibrionivorans</name>
    <dbReference type="NCBI Taxonomy" id="2152716"/>
    <lineage>
        <taxon>Bacteria</taxon>
        <taxon>Pseudomonadati</taxon>
        <taxon>Bdellovibrionota</taxon>
        <taxon>Bacteriovoracia</taxon>
        <taxon>Bacteriovoracales</taxon>
        <taxon>Halobacteriovoraceae</taxon>
        <taxon>Halobacteriovorax</taxon>
    </lineage>
</organism>